<sequence>MNHIRLYTAVLAVLTAVHASSITRPISCSSLLNATVSGGVQVLTSVDVAAGALSVPSYSGGTIINSFPLCHLSGSIKYGADGLTIAANGANTLTWELYLPATANYNGRFMVVGDSGYAGSIDTTTMMTEFNLGYAVAGSDGGHSLAASGNATYASFLADVAQLKAWIHNSIAMTTPTVRALVTLYYAASPKYSYYYGCSTGGAQGYAVASLYPDLFDGIYAGSPGNWYSHLILSFLWNAMHTQGSGFMSQDALNFITTKVLAACDALDGVKDNLIENPSNCTFDITTLQCKSGQNATSNGTTVCLTVAQVKAAQAVYAGPKNTVTGKGIYPGFALGSEIAWLLQETTLYEEFSDLILKEVVFNNSNYNVSTFNFGSDVAKVDSIASPLIDSIDPNLSSFEARGGKLITTQGWADAYNAPTWPIEFLEQINAATCLTGENSEFIQVYMVPGGGHCGPTSAYPHVPGTYDVLDALVPWVEKGIVPTQMLSTGAIDGTNATRKLCPYPQNAKYIEGSIDDWTSYTCA</sequence>
<dbReference type="InterPro" id="IPR029058">
    <property type="entry name" value="AB_hydrolase_fold"/>
</dbReference>
<protein>
    <recommendedName>
        <fullName evidence="10">Carboxylic ester hydrolase</fullName>
        <ecNumber evidence="10">3.1.1.-</ecNumber>
    </recommendedName>
</protein>
<evidence type="ECO:0000256" key="5">
    <source>
        <dbReference type="ARBA" id="ARBA00022729"/>
    </source>
</evidence>
<dbReference type="Pfam" id="PF07519">
    <property type="entry name" value="Tannase"/>
    <property type="match status" value="1"/>
</dbReference>
<dbReference type="GO" id="GO:0030600">
    <property type="term" value="F:feruloyl esterase activity"/>
    <property type="evidence" value="ECO:0007669"/>
    <property type="project" value="UniProtKB-EC"/>
</dbReference>
<dbReference type="InterPro" id="IPR011118">
    <property type="entry name" value="Tannase/feruloyl_esterase"/>
</dbReference>
<evidence type="ECO:0000256" key="4">
    <source>
        <dbReference type="ARBA" id="ARBA00022723"/>
    </source>
</evidence>
<comment type="similarity">
    <text evidence="1 10">Belongs to the tannase family.</text>
</comment>
<comment type="catalytic activity">
    <reaction evidence="9">
        <text>feruloyl-polysaccharide + H2O = ferulate + polysaccharide.</text>
        <dbReference type="EC" id="3.1.1.73"/>
    </reaction>
</comment>
<evidence type="ECO:0000256" key="9">
    <source>
        <dbReference type="ARBA" id="ARBA00034075"/>
    </source>
</evidence>
<evidence type="ECO:0000313" key="12">
    <source>
        <dbReference type="Proteomes" id="UP000235786"/>
    </source>
</evidence>
<organism evidence="11 12">
    <name type="scientific">Hyaloscypha variabilis (strain UAMH 11265 / GT02V1 / F)</name>
    <name type="common">Meliniomyces variabilis</name>
    <dbReference type="NCBI Taxonomy" id="1149755"/>
    <lineage>
        <taxon>Eukaryota</taxon>
        <taxon>Fungi</taxon>
        <taxon>Dikarya</taxon>
        <taxon>Ascomycota</taxon>
        <taxon>Pezizomycotina</taxon>
        <taxon>Leotiomycetes</taxon>
        <taxon>Helotiales</taxon>
        <taxon>Hyaloscyphaceae</taxon>
        <taxon>Hyaloscypha</taxon>
        <taxon>Hyaloscypha variabilis</taxon>
    </lineage>
</organism>
<accession>A0A2J6QTZ6</accession>
<keyword evidence="12" id="KW-1185">Reference proteome</keyword>
<proteinExistence type="inferred from homology"/>
<name>A0A2J6QTZ6_HYAVF</name>
<keyword evidence="3" id="KW-0119">Carbohydrate metabolism</keyword>
<keyword evidence="2" id="KW-0719">Serine esterase</keyword>
<dbReference type="EC" id="3.1.1.-" evidence="10"/>
<keyword evidence="3" id="KW-0858">Xylan degradation</keyword>
<dbReference type="Gene3D" id="3.40.50.1820">
    <property type="entry name" value="alpha/beta hydrolase"/>
    <property type="match status" value="1"/>
</dbReference>
<dbReference type="GO" id="GO:0046872">
    <property type="term" value="F:metal ion binding"/>
    <property type="evidence" value="ECO:0007669"/>
    <property type="project" value="UniProtKB-KW"/>
</dbReference>
<keyword evidence="4" id="KW-0479">Metal-binding</keyword>
<keyword evidence="7" id="KW-0106">Calcium</keyword>
<keyword evidence="8" id="KW-1015">Disulfide bond</keyword>
<evidence type="ECO:0000256" key="3">
    <source>
        <dbReference type="ARBA" id="ARBA00022651"/>
    </source>
</evidence>
<gene>
    <name evidence="11" type="ORF">L207DRAFT_642272</name>
</gene>
<evidence type="ECO:0000256" key="1">
    <source>
        <dbReference type="ARBA" id="ARBA00006249"/>
    </source>
</evidence>
<keyword evidence="6 10" id="KW-0378">Hydrolase</keyword>
<evidence type="ECO:0000256" key="7">
    <source>
        <dbReference type="ARBA" id="ARBA00022837"/>
    </source>
</evidence>
<keyword evidence="5 10" id="KW-0732">Signal</keyword>
<reference evidence="11 12" key="1">
    <citation type="submission" date="2016-04" db="EMBL/GenBank/DDBJ databases">
        <title>A degradative enzymes factory behind the ericoid mycorrhizal symbiosis.</title>
        <authorList>
            <consortium name="DOE Joint Genome Institute"/>
            <person name="Martino E."/>
            <person name="Morin E."/>
            <person name="Grelet G."/>
            <person name="Kuo A."/>
            <person name="Kohler A."/>
            <person name="Daghino S."/>
            <person name="Barry K."/>
            <person name="Choi C."/>
            <person name="Cichocki N."/>
            <person name="Clum A."/>
            <person name="Copeland A."/>
            <person name="Hainaut M."/>
            <person name="Haridas S."/>
            <person name="Labutti K."/>
            <person name="Lindquist E."/>
            <person name="Lipzen A."/>
            <person name="Khouja H.-R."/>
            <person name="Murat C."/>
            <person name="Ohm R."/>
            <person name="Olson A."/>
            <person name="Spatafora J."/>
            <person name="Veneault-Fourrey C."/>
            <person name="Henrissat B."/>
            <person name="Grigoriev I."/>
            <person name="Martin F."/>
            <person name="Perotto S."/>
        </authorList>
    </citation>
    <scope>NUCLEOTIDE SEQUENCE [LARGE SCALE GENOMIC DNA]</scope>
    <source>
        <strain evidence="11 12">F</strain>
    </source>
</reference>
<evidence type="ECO:0000313" key="11">
    <source>
        <dbReference type="EMBL" id="PMD29738.1"/>
    </source>
</evidence>
<dbReference type="AlphaFoldDB" id="A0A2J6QTZ6"/>
<evidence type="ECO:0000256" key="10">
    <source>
        <dbReference type="RuleBase" id="RU361238"/>
    </source>
</evidence>
<evidence type="ECO:0000256" key="2">
    <source>
        <dbReference type="ARBA" id="ARBA00022487"/>
    </source>
</evidence>
<evidence type="ECO:0000256" key="8">
    <source>
        <dbReference type="ARBA" id="ARBA00023157"/>
    </source>
</evidence>
<dbReference type="GO" id="GO:0045493">
    <property type="term" value="P:xylan catabolic process"/>
    <property type="evidence" value="ECO:0007669"/>
    <property type="project" value="UniProtKB-KW"/>
</dbReference>
<dbReference type="OrthoDB" id="3039123at2759"/>
<dbReference type="Proteomes" id="UP000235786">
    <property type="component" value="Unassembled WGS sequence"/>
</dbReference>
<keyword evidence="3" id="KW-0624">Polysaccharide degradation</keyword>
<feature type="signal peptide" evidence="10">
    <location>
        <begin position="1"/>
        <end position="19"/>
    </location>
</feature>
<dbReference type="EMBL" id="KZ613972">
    <property type="protein sequence ID" value="PMD29738.1"/>
    <property type="molecule type" value="Genomic_DNA"/>
</dbReference>
<feature type="chain" id="PRO_5014207013" description="Carboxylic ester hydrolase" evidence="10">
    <location>
        <begin position="20"/>
        <end position="524"/>
    </location>
</feature>
<evidence type="ECO:0000256" key="6">
    <source>
        <dbReference type="ARBA" id="ARBA00022801"/>
    </source>
</evidence>
<dbReference type="SUPFAM" id="SSF53474">
    <property type="entry name" value="alpha/beta-Hydrolases"/>
    <property type="match status" value="1"/>
</dbReference>
<dbReference type="PANTHER" id="PTHR33938:SF15">
    <property type="entry name" value="FERULOYL ESTERASE B-RELATED"/>
    <property type="match status" value="1"/>
</dbReference>
<dbReference type="PANTHER" id="PTHR33938">
    <property type="entry name" value="FERULOYL ESTERASE B-RELATED"/>
    <property type="match status" value="1"/>
</dbReference>